<reference evidence="1" key="2">
    <citation type="journal article" date="2015" name="Data Brief">
        <title>Shoot transcriptome of the giant reed, Arundo donax.</title>
        <authorList>
            <person name="Barrero R.A."/>
            <person name="Guerrero F.D."/>
            <person name="Moolhuijzen P."/>
            <person name="Goolsby J.A."/>
            <person name="Tidwell J."/>
            <person name="Bellgard S.E."/>
            <person name="Bellgard M.I."/>
        </authorList>
    </citation>
    <scope>NUCLEOTIDE SEQUENCE</scope>
    <source>
        <tissue evidence="1">Shoot tissue taken approximately 20 cm above the soil surface</tissue>
    </source>
</reference>
<dbReference type="AlphaFoldDB" id="A0A0A9A3H3"/>
<proteinExistence type="predicted"/>
<sequence length="31" mass="3178">MSSAPLVEVCTPNEAAPSNSGQLFVPLAYAI</sequence>
<protein>
    <submittedName>
        <fullName evidence="1">Uncharacterized protein</fullName>
    </submittedName>
</protein>
<accession>A0A0A9A3H3</accession>
<organism evidence="1">
    <name type="scientific">Arundo donax</name>
    <name type="common">Giant reed</name>
    <name type="synonym">Donax arundinaceus</name>
    <dbReference type="NCBI Taxonomy" id="35708"/>
    <lineage>
        <taxon>Eukaryota</taxon>
        <taxon>Viridiplantae</taxon>
        <taxon>Streptophyta</taxon>
        <taxon>Embryophyta</taxon>
        <taxon>Tracheophyta</taxon>
        <taxon>Spermatophyta</taxon>
        <taxon>Magnoliopsida</taxon>
        <taxon>Liliopsida</taxon>
        <taxon>Poales</taxon>
        <taxon>Poaceae</taxon>
        <taxon>PACMAD clade</taxon>
        <taxon>Arundinoideae</taxon>
        <taxon>Arundineae</taxon>
        <taxon>Arundo</taxon>
    </lineage>
</organism>
<evidence type="ECO:0000313" key="1">
    <source>
        <dbReference type="EMBL" id="JAD45606.1"/>
    </source>
</evidence>
<reference evidence="1" key="1">
    <citation type="submission" date="2014-09" db="EMBL/GenBank/DDBJ databases">
        <authorList>
            <person name="Magalhaes I.L.F."/>
            <person name="Oliveira U."/>
            <person name="Santos F.R."/>
            <person name="Vidigal T.H.D.A."/>
            <person name="Brescovit A.D."/>
            <person name="Santos A.J."/>
        </authorList>
    </citation>
    <scope>NUCLEOTIDE SEQUENCE</scope>
    <source>
        <tissue evidence="1">Shoot tissue taken approximately 20 cm above the soil surface</tissue>
    </source>
</reference>
<name>A0A0A9A3H3_ARUDO</name>
<dbReference type="EMBL" id="GBRH01252289">
    <property type="protein sequence ID" value="JAD45606.1"/>
    <property type="molecule type" value="Transcribed_RNA"/>
</dbReference>